<keyword evidence="1" id="KW-0732">Signal</keyword>
<evidence type="ECO:0008006" key="4">
    <source>
        <dbReference type="Google" id="ProtNLM"/>
    </source>
</evidence>
<gene>
    <name evidence="2" type="ORF">B0I27_104266</name>
</gene>
<protein>
    <recommendedName>
        <fullName evidence="4">Entericidin</fullName>
    </recommendedName>
</protein>
<keyword evidence="3" id="KW-1185">Reference proteome</keyword>
<name>A0A2T0U5Q7_9SPHI</name>
<dbReference type="EMBL" id="PVTH01000004">
    <property type="protein sequence ID" value="PRY53256.1"/>
    <property type="molecule type" value="Genomic_DNA"/>
</dbReference>
<feature type="chain" id="PRO_5015524684" description="Entericidin" evidence="1">
    <location>
        <begin position="21"/>
        <end position="64"/>
    </location>
</feature>
<accession>A0A2T0U5Q7</accession>
<evidence type="ECO:0000256" key="1">
    <source>
        <dbReference type="SAM" id="SignalP"/>
    </source>
</evidence>
<sequence>MKNLVKFGFLALAITLTASACNSTKTESGADSTLVDSATTDTTMLSDTTAVLDSTVVVDSTVAQ</sequence>
<dbReference type="AlphaFoldDB" id="A0A2T0U5Q7"/>
<comment type="caution">
    <text evidence="2">The sequence shown here is derived from an EMBL/GenBank/DDBJ whole genome shotgun (WGS) entry which is preliminary data.</text>
</comment>
<reference evidence="2 3" key="1">
    <citation type="submission" date="2018-03" db="EMBL/GenBank/DDBJ databases">
        <title>Genomic Encyclopedia of Type Strains, Phase III (KMG-III): the genomes of soil and plant-associated and newly described type strains.</title>
        <authorList>
            <person name="Whitman W."/>
        </authorList>
    </citation>
    <scope>NUCLEOTIDE SEQUENCE [LARGE SCALE GENOMIC DNA]</scope>
    <source>
        <strain evidence="2 3">CGMCC 1.9313</strain>
    </source>
</reference>
<dbReference type="OrthoDB" id="681107at2"/>
<proteinExistence type="predicted"/>
<feature type="signal peptide" evidence="1">
    <location>
        <begin position="1"/>
        <end position="20"/>
    </location>
</feature>
<evidence type="ECO:0000313" key="2">
    <source>
        <dbReference type="EMBL" id="PRY53256.1"/>
    </source>
</evidence>
<organism evidence="2 3">
    <name type="scientific">Arcticibacter pallidicorallinus</name>
    <dbReference type="NCBI Taxonomy" id="1259464"/>
    <lineage>
        <taxon>Bacteria</taxon>
        <taxon>Pseudomonadati</taxon>
        <taxon>Bacteroidota</taxon>
        <taxon>Sphingobacteriia</taxon>
        <taxon>Sphingobacteriales</taxon>
        <taxon>Sphingobacteriaceae</taxon>
        <taxon>Arcticibacter</taxon>
    </lineage>
</organism>
<evidence type="ECO:0000313" key="3">
    <source>
        <dbReference type="Proteomes" id="UP000238034"/>
    </source>
</evidence>
<dbReference type="PROSITE" id="PS51257">
    <property type="entry name" value="PROKAR_LIPOPROTEIN"/>
    <property type="match status" value="1"/>
</dbReference>
<dbReference type="Proteomes" id="UP000238034">
    <property type="component" value="Unassembled WGS sequence"/>
</dbReference>
<dbReference type="RefSeq" id="WP_106292830.1">
    <property type="nucleotide sequence ID" value="NZ_PVTH01000004.1"/>
</dbReference>